<organism evidence="5 6">
    <name type="scientific">Microcella pacifica</name>
    <dbReference type="NCBI Taxonomy" id="2591847"/>
    <lineage>
        <taxon>Bacteria</taxon>
        <taxon>Bacillati</taxon>
        <taxon>Actinomycetota</taxon>
        <taxon>Actinomycetes</taxon>
        <taxon>Micrococcales</taxon>
        <taxon>Microbacteriaceae</taxon>
        <taxon>Microcella</taxon>
    </lineage>
</organism>
<dbReference type="Pfam" id="PF14257">
    <property type="entry name" value="DUF4349"/>
    <property type="match status" value="1"/>
</dbReference>
<feature type="chain" id="PRO_5039645799" evidence="3">
    <location>
        <begin position="29"/>
        <end position="310"/>
    </location>
</feature>
<gene>
    <name evidence="5" type="ORF">FK219_013200</name>
</gene>
<keyword evidence="2" id="KW-0812">Transmembrane</keyword>
<dbReference type="AlphaFoldDB" id="A0A9E5JQX1"/>
<dbReference type="RefSeq" id="WP_152584327.1">
    <property type="nucleotide sequence ID" value="NZ_VIKT02000043.1"/>
</dbReference>
<sequence>MTRRLRLTTAASLTLLAALALGGCSAGASDSATDSGGPAFGGDSGGESFDTPAAEEAALDGEASDGRSVITTGQLYLTVAAPLEAAEEAARIAERAGGRVDGRTEYSPDQGRYAAAELLLRLPSATLTETLEELRALGEVEELTLQTDDVTREVQDLDARITALRSSVERLLALQDAAATVEDLIDLETAISDRQGQLESLEAQQRYLADQVDLSTLRLTLGSDATAPVDEPDTFLTGLIAGWESLVAVGSGLLVIAGVLLPWLAVLGVLALVMLLVVRGARRRRGRAAEQAPAAGASTTSAWCTRSAGW</sequence>
<proteinExistence type="predicted"/>
<evidence type="ECO:0000313" key="5">
    <source>
        <dbReference type="EMBL" id="NHF64179.1"/>
    </source>
</evidence>
<name>A0A9E5JQX1_9MICO</name>
<dbReference type="OrthoDB" id="186919at2"/>
<keyword evidence="2" id="KW-0472">Membrane</keyword>
<evidence type="ECO:0000259" key="4">
    <source>
        <dbReference type="Pfam" id="PF14257"/>
    </source>
</evidence>
<dbReference type="PROSITE" id="PS51257">
    <property type="entry name" value="PROKAR_LIPOPROTEIN"/>
    <property type="match status" value="1"/>
</dbReference>
<accession>A0A9E5JQX1</accession>
<reference evidence="5 6" key="1">
    <citation type="submission" date="2020-03" db="EMBL/GenBank/DDBJ databases">
        <title>Chryseoglobus sp. isolated from a deep-sea seamount.</title>
        <authorList>
            <person name="Zhang D.-C."/>
        </authorList>
    </citation>
    <scope>NUCLEOTIDE SEQUENCE [LARGE SCALE GENOMIC DNA]</scope>
    <source>
        <strain evidence="5 6">KN1116</strain>
    </source>
</reference>
<dbReference type="EMBL" id="VIKT02000043">
    <property type="protein sequence ID" value="NHF64179.1"/>
    <property type="molecule type" value="Genomic_DNA"/>
</dbReference>
<feature type="transmembrane region" description="Helical" evidence="2">
    <location>
        <begin position="253"/>
        <end position="278"/>
    </location>
</feature>
<evidence type="ECO:0000256" key="1">
    <source>
        <dbReference type="SAM" id="MobiDB-lite"/>
    </source>
</evidence>
<dbReference type="InterPro" id="IPR025645">
    <property type="entry name" value="DUF4349"/>
</dbReference>
<dbReference type="Proteomes" id="UP000818266">
    <property type="component" value="Unassembled WGS sequence"/>
</dbReference>
<evidence type="ECO:0000256" key="2">
    <source>
        <dbReference type="SAM" id="Phobius"/>
    </source>
</evidence>
<feature type="domain" description="DUF4349" evidence="4">
    <location>
        <begin position="67"/>
        <end position="274"/>
    </location>
</feature>
<feature type="signal peptide" evidence="3">
    <location>
        <begin position="1"/>
        <end position="28"/>
    </location>
</feature>
<feature type="region of interest" description="Disordered" evidence="1">
    <location>
        <begin position="31"/>
        <end position="50"/>
    </location>
</feature>
<keyword evidence="3" id="KW-0732">Signal</keyword>
<keyword evidence="6" id="KW-1185">Reference proteome</keyword>
<evidence type="ECO:0000313" key="6">
    <source>
        <dbReference type="Proteomes" id="UP000818266"/>
    </source>
</evidence>
<comment type="caution">
    <text evidence="5">The sequence shown here is derived from an EMBL/GenBank/DDBJ whole genome shotgun (WGS) entry which is preliminary data.</text>
</comment>
<keyword evidence="2" id="KW-1133">Transmembrane helix</keyword>
<protein>
    <submittedName>
        <fullName evidence="5">DUF4349 domain-containing protein</fullName>
    </submittedName>
</protein>
<evidence type="ECO:0000256" key="3">
    <source>
        <dbReference type="SAM" id="SignalP"/>
    </source>
</evidence>